<dbReference type="EMBL" id="CAJVPM010012191">
    <property type="protein sequence ID" value="CAG8586503.1"/>
    <property type="molecule type" value="Genomic_DNA"/>
</dbReference>
<proteinExistence type="predicted"/>
<dbReference type="Proteomes" id="UP000789860">
    <property type="component" value="Unassembled WGS sequence"/>
</dbReference>
<feature type="non-terminal residue" evidence="1">
    <location>
        <position position="94"/>
    </location>
</feature>
<evidence type="ECO:0000313" key="2">
    <source>
        <dbReference type="Proteomes" id="UP000789860"/>
    </source>
</evidence>
<keyword evidence="2" id="KW-1185">Reference proteome</keyword>
<accession>A0ACA9MFN8</accession>
<name>A0ACA9MFN8_9GLOM</name>
<gene>
    <name evidence="1" type="ORF">SCALOS_LOCUS6414</name>
</gene>
<comment type="caution">
    <text evidence="1">The sequence shown here is derived from an EMBL/GenBank/DDBJ whole genome shotgun (WGS) entry which is preliminary data.</text>
</comment>
<protein>
    <submittedName>
        <fullName evidence="1">8453_t:CDS:1</fullName>
    </submittedName>
</protein>
<sequence length="94" mass="11833">MSNICYDVWLKIFSYLTPREQTKFRRINSLLYEVYLSYDINEEKHGFYEFVYDWRVLIYRFKLVEDKKDIWIKNGDRMEKRKLMRDKEGKYYCG</sequence>
<organism evidence="1 2">
    <name type="scientific">Scutellospora calospora</name>
    <dbReference type="NCBI Taxonomy" id="85575"/>
    <lineage>
        <taxon>Eukaryota</taxon>
        <taxon>Fungi</taxon>
        <taxon>Fungi incertae sedis</taxon>
        <taxon>Mucoromycota</taxon>
        <taxon>Glomeromycotina</taxon>
        <taxon>Glomeromycetes</taxon>
        <taxon>Diversisporales</taxon>
        <taxon>Gigasporaceae</taxon>
        <taxon>Scutellospora</taxon>
    </lineage>
</organism>
<evidence type="ECO:0000313" key="1">
    <source>
        <dbReference type="EMBL" id="CAG8586503.1"/>
    </source>
</evidence>
<reference evidence="1" key="1">
    <citation type="submission" date="2021-06" db="EMBL/GenBank/DDBJ databases">
        <authorList>
            <person name="Kallberg Y."/>
            <person name="Tangrot J."/>
            <person name="Rosling A."/>
        </authorList>
    </citation>
    <scope>NUCLEOTIDE SEQUENCE</scope>
    <source>
        <strain evidence="1">AU212A</strain>
    </source>
</reference>